<dbReference type="Gene3D" id="3.40.1760.10">
    <property type="entry name" value="YfbM-like super family"/>
    <property type="match status" value="1"/>
</dbReference>
<dbReference type="EMBL" id="CP036266">
    <property type="protein sequence ID" value="QDT21603.1"/>
    <property type="molecule type" value="Genomic_DNA"/>
</dbReference>
<name>A0A517PQE9_9PLAN</name>
<dbReference type="InterPro" id="IPR035944">
    <property type="entry name" value="YfbM-like_sf"/>
</dbReference>
<dbReference type="Proteomes" id="UP000320421">
    <property type="component" value="Chromosome"/>
</dbReference>
<keyword evidence="2" id="KW-1185">Reference proteome</keyword>
<dbReference type="OrthoDB" id="280056at2"/>
<sequence length="165" mass="18724">MGVTSGFRRLSTEDLSRLTEDAAAFESECRNYDTPDYLDMDKAGIELIFILDPVSMEFDTTEIEDTFPGLMDVLAGGAPVHEKIDLGYGPARVIPAESLRESLEEMASLTQEQFTELALSNEILSEMLMCELEESMIQEYHWPYLQSLSEFLRESLDQGMTVIRY</sequence>
<reference evidence="1 2" key="1">
    <citation type="submission" date="2019-02" db="EMBL/GenBank/DDBJ databases">
        <title>Deep-cultivation of Planctomycetes and their phenomic and genomic characterization uncovers novel biology.</title>
        <authorList>
            <person name="Wiegand S."/>
            <person name="Jogler M."/>
            <person name="Boedeker C."/>
            <person name="Pinto D."/>
            <person name="Vollmers J."/>
            <person name="Rivas-Marin E."/>
            <person name="Kohn T."/>
            <person name="Peeters S.H."/>
            <person name="Heuer A."/>
            <person name="Rast P."/>
            <person name="Oberbeckmann S."/>
            <person name="Bunk B."/>
            <person name="Jeske O."/>
            <person name="Meyerdierks A."/>
            <person name="Storesund J.E."/>
            <person name="Kallscheuer N."/>
            <person name="Luecker S."/>
            <person name="Lage O.M."/>
            <person name="Pohl T."/>
            <person name="Merkel B.J."/>
            <person name="Hornburger P."/>
            <person name="Mueller R.-W."/>
            <person name="Bruemmer F."/>
            <person name="Labrenz M."/>
            <person name="Spormann A.M."/>
            <person name="Op den Camp H."/>
            <person name="Overmann J."/>
            <person name="Amann R."/>
            <person name="Jetten M.S.M."/>
            <person name="Mascher T."/>
            <person name="Medema M.H."/>
            <person name="Devos D.P."/>
            <person name="Kaster A.-K."/>
            <person name="Ovreas L."/>
            <person name="Rohde M."/>
            <person name="Galperin M.Y."/>
            <person name="Jogler C."/>
        </authorList>
    </citation>
    <scope>NUCLEOTIDE SEQUENCE [LARGE SCALE GENOMIC DNA]</scope>
    <source>
        <strain evidence="1 2">HG66A1</strain>
    </source>
</reference>
<evidence type="ECO:0000313" key="1">
    <source>
        <dbReference type="EMBL" id="QDT21603.1"/>
    </source>
</evidence>
<dbReference type="AlphaFoldDB" id="A0A517PQE9"/>
<dbReference type="SUPFAM" id="SSF111069">
    <property type="entry name" value="Hypothetical protein yfbM"/>
    <property type="match status" value="1"/>
</dbReference>
<dbReference type="Pfam" id="PF08974">
    <property type="entry name" value="DUF1877"/>
    <property type="match status" value="1"/>
</dbReference>
<protein>
    <recommendedName>
        <fullName evidence="3">DUF1877 family protein</fullName>
    </recommendedName>
</protein>
<dbReference type="RefSeq" id="WP_145186174.1">
    <property type="nucleotide sequence ID" value="NZ_CP036266.1"/>
</dbReference>
<evidence type="ECO:0008006" key="3">
    <source>
        <dbReference type="Google" id="ProtNLM"/>
    </source>
</evidence>
<evidence type="ECO:0000313" key="2">
    <source>
        <dbReference type="Proteomes" id="UP000320421"/>
    </source>
</evidence>
<gene>
    <name evidence="1" type="ORF">HG66A1_34060</name>
</gene>
<dbReference type="InterPro" id="IPR015068">
    <property type="entry name" value="DUF1877"/>
</dbReference>
<organism evidence="1 2">
    <name type="scientific">Gimesia chilikensis</name>
    <dbReference type="NCBI Taxonomy" id="2605989"/>
    <lineage>
        <taxon>Bacteria</taxon>
        <taxon>Pseudomonadati</taxon>
        <taxon>Planctomycetota</taxon>
        <taxon>Planctomycetia</taxon>
        <taxon>Planctomycetales</taxon>
        <taxon>Planctomycetaceae</taxon>
        <taxon>Gimesia</taxon>
    </lineage>
</organism>
<accession>A0A517PQE9</accession>
<proteinExistence type="predicted"/>